<evidence type="ECO:0000259" key="4">
    <source>
        <dbReference type="Pfam" id="PF18052"/>
    </source>
</evidence>
<evidence type="ECO:0000313" key="6">
    <source>
        <dbReference type="Proteomes" id="UP000245207"/>
    </source>
</evidence>
<dbReference type="Proteomes" id="UP000245207">
    <property type="component" value="Unassembled WGS sequence"/>
</dbReference>
<dbReference type="GO" id="GO:0006952">
    <property type="term" value="P:defense response"/>
    <property type="evidence" value="ECO:0007669"/>
    <property type="project" value="UniProtKB-KW"/>
</dbReference>
<dbReference type="AlphaFoldDB" id="A0A2U1PMP7"/>
<evidence type="ECO:0000256" key="3">
    <source>
        <dbReference type="ARBA" id="ARBA00022821"/>
    </source>
</evidence>
<keyword evidence="1" id="KW-0677">Repeat</keyword>
<accession>A0A2U1PMP7</accession>
<evidence type="ECO:0000313" key="5">
    <source>
        <dbReference type="EMBL" id="PWA87033.1"/>
    </source>
</evidence>
<dbReference type="OrthoDB" id="688937at2759"/>
<evidence type="ECO:0000256" key="2">
    <source>
        <dbReference type="ARBA" id="ARBA00022741"/>
    </source>
</evidence>
<feature type="domain" description="Disease resistance N-terminal" evidence="4">
    <location>
        <begin position="9"/>
        <end position="96"/>
    </location>
</feature>
<gene>
    <name evidence="5" type="ORF">CTI12_AA131560</name>
</gene>
<dbReference type="Pfam" id="PF18052">
    <property type="entry name" value="Rx_N"/>
    <property type="match status" value="1"/>
</dbReference>
<keyword evidence="6" id="KW-1185">Reference proteome</keyword>
<dbReference type="InterPro" id="IPR041118">
    <property type="entry name" value="Rx_N"/>
</dbReference>
<keyword evidence="2" id="KW-0547">Nucleotide-binding</keyword>
<dbReference type="GO" id="GO:0000166">
    <property type="term" value="F:nucleotide binding"/>
    <property type="evidence" value="ECO:0007669"/>
    <property type="project" value="UniProtKB-KW"/>
</dbReference>
<dbReference type="PANTHER" id="PTHR19338:SF73">
    <property type="entry name" value="DISEASE RESISTANCE PROTEIN RGA2-LIKE"/>
    <property type="match status" value="1"/>
</dbReference>
<reference evidence="5 6" key="1">
    <citation type="journal article" date="2018" name="Mol. Plant">
        <title>The genome of Artemisia annua provides insight into the evolution of Asteraceae family and artemisinin biosynthesis.</title>
        <authorList>
            <person name="Shen Q."/>
            <person name="Zhang L."/>
            <person name="Liao Z."/>
            <person name="Wang S."/>
            <person name="Yan T."/>
            <person name="Shi P."/>
            <person name="Liu M."/>
            <person name="Fu X."/>
            <person name="Pan Q."/>
            <person name="Wang Y."/>
            <person name="Lv Z."/>
            <person name="Lu X."/>
            <person name="Zhang F."/>
            <person name="Jiang W."/>
            <person name="Ma Y."/>
            <person name="Chen M."/>
            <person name="Hao X."/>
            <person name="Li L."/>
            <person name="Tang Y."/>
            <person name="Lv G."/>
            <person name="Zhou Y."/>
            <person name="Sun X."/>
            <person name="Brodelius P.E."/>
            <person name="Rose J.K.C."/>
            <person name="Tang K."/>
        </authorList>
    </citation>
    <scope>NUCLEOTIDE SEQUENCE [LARGE SCALE GENOMIC DNA]</scope>
    <source>
        <strain evidence="6">cv. Huhao1</strain>
        <tissue evidence="5">Leaf</tissue>
    </source>
</reference>
<protein>
    <submittedName>
        <fullName evidence="5">Disease resistance protein</fullName>
    </submittedName>
</protein>
<dbReference type="STRING" id="35608.A0A2U1PMP7"/>
<sequence>MAEIVITAAVTVLFEKLASVDFMNMARSEGISNQLTKWKKHLILIQAVLDDAAQQQITRKPVELWLHQLHDLAYDIEDVLDDMATEVMTRKLNHQETHANTSTSQVFKIIPACCTNFTPRKIKYGRKISSKLDEITTRLHDLVEQKDNLGLRINGNVETQNRSSRLEQTSLLDDACSIVGREVDKKELLEFLLGDEPRNAGVFSIIKMFIKA</sequence>
<name>A0A2U1PMP7_ARTAN</name>
<dbReference type="PANTHER" id="PTHR19338">
    <property type="entry name" value="TRANSLOCASE OF INNER MITOCHONDRIAL MEMBRANE 13 HOMOLOG"/>
    <property type="match status" value="1"/>
</dbReference>
<organism evidence="5 6">
    <name type="scientific">Artemisia annua</name>
    <name type="common">Sweet wormwood</name>
    <dbReference type="NCBI Taxonomy" id="35608"/>
    <lineage>
        <taxon>Eukaryota</taxon>
        <taxon>Viridiplantae</taxon>
        <taxon>Streptophyta</taxon>
        <taxon>Embryophyta</taxon>
        <taxon>Tracheophyta</taxon>
        <taxon>Spermatophyta</taxon>
        <taxon>Magnoliopsida</taxon>
        <taxon>eudicotyledons</taxon>
        <taxon>Gunneridae</taxon>
        <taxon>Pentapetalae</taxon>
        <taxon>asterids</taxon>
        <taxon>campanulids</taxon>
        <taxon>Asterales</taxon>
        <taxon>Asteraceae</taxon>
        <taxon>Asteroideae</taxon>
        <taxon>Anthemideae</taxon>
        <taxon>Artemisiinae</taxon>
        <taxon>Artemisia</taxon>
    </lineage>
</organism>
<dbReference type="EMBL" id="PKPP01000956">
    <property type="protein sequence ID" value="PWA87033.1"/>
    <property type="molecule type" value="Genomic_DNA"/>
</dbReference>
<keyword evidence="3" id="KW-0611">Plant defense</keyword>
<dbReference type="Gene3D" id="1.20.5.4130">
    <property type="match status" value="1"/>
</dbReference>
<comment type="caution">
    <text evidence="5">The sequence shown here is derived from an EMBL/GenBank/DDBJ whole genome shotgun (WGS) entry which is preliminary data.</text>
</comment>
<proteinExistence type="predicted"/>
<evidence type="ECO:0000256" key="1">
    <source>
        <dbReference type="ARBA" id="ARBA00022737"/>
    </source>
</evidence>